<dbReference type="SUPFAM" id="SSF50156">
    <property type="entry name" value="PDZ domain-like"/>
    <property type="match status" value="1"/>
</dbReference>
<dbReference type="EMBL" id="MTSE01000001">
    <property type="protein sequence ID" value="OUJ76054.1"/>
    <property type="molecule type" value="Genomic_DNA"/>
</dbReference>
<dbReference type="GO" id="GO:0007165">
    <property type="term" value="P:signal transduction"/>
    <property type="evidence" value="ECO:0007669"/>
    <property type="project" value="TreeGrafter"/>
</dbReference>
<dbReference type="GO" id="GO:0006508">
    <property type="term" value="P:proteolysis"/>
    <property type="evidence" value="ECO:0007669"/>
    <property type="project" value="InterPro"/>
</dbReference>
<sequence>MLKITLWLPLQLAISAALAQPAAPNQAPEMTAHYAAAQDTAFQRHSGIMIPEKLNKQQIENLAVLGRVWGFVKYYHPAVAAGNYNMDAELFRVLPSVLAAPNEKTRSQLLSTWVTKFGAVPACKTCKELPASTVRLQADLAWLNDQKQLGEALRTQLTYLRQNRNQGTHYYVSAAPQIGNPIFEHEAPYDITDTPDAGLRLLALYRYWNMIQYFFPYRYAIGEDWQRVLPEFVPKLAAANTNEQYHLALLTLIARLNDTHADIYQDKVLADYKGRFYAPARVRFVENKAVVTDFYDDNLGQASGLQKGDIIEKVEGVAVPALVKQLQPISPASNEPTQLRKIANLLLRGNTEQVQLQVNRNGQTLPLQVTRYPANKLNLALNTGTPSPLLDPWRLLPNNVGYLSLGTIKLEKLPTIMEAAKNTKGLVIDIRNYPAEFVVFALSQYLLKRPAPFVKFSQPATMYPGVFTNLGPLYVRPGKDKLYQGKVVILVNELTQSQAEYTTMALRTAPNATVVGSTTAGADGNVSQIILPGNIPTMITGLGVYYPDGRETQRVGIVPDVEVKPTIRGIKEGRDEVLEKAVQLIEAS</sequence>
<gene>
    <name evidence="3" type="ORF">BXP70_01910</name>
</gene>
<protein>
    <recommendedName>
        <fullName evidence="2">Tail specific protease domain-containing protein</fullName>
    </recommendedName>
</protein>
<comment type="caution">
    <text evidence="3">The sequence shown here is derived from an EMBL/GenBank/DDBJ whole genome shotgun (WGS) entry which is preliminary data.</text>
</comment>
<dbReference type="InterPro" id="IPR029045">
    <property type="entry name" value="ClpP/crotonase-like_dom_sf"/>
</dbReference>
<proteinExistence type="predicted"/>
<dbReference type="GO" id="GO:0030288">
    <property type="term" value="C:outer membrane-bounded periplasmic space"/>
    <property type="evidence" value="ECO:0007669"/>
    <property type="project" value="TreeGrafter"/>
</dbReference>
<dbReference type="InterPro" id="IPR005151">
    <property type="entry name" value="Tail-specific_protease"/>
</dbReference>
<dbReference type="CDD" id="cd07562">
    <property type="entry name" value="Peptidase_S41_TRI"/>
    <property type="match status" value="1"/>
</dbReference>
<keyword evidence="1" id="KW-0732">Signal</keyword>
<dbReference type="RefSeq" id="WP_086592305.1">
    <property type="nucleotide sequence ID" value="NZ_MTSE01000001.1"/>
</dbReference>
<dbReference type="PANTHER" id="PTHR32060:SF30">
    <property type="entry name" value="CARBOXY-TERMINAL PROCESSING PROTEASE CTPA"/>
    <property type="match status" value="1"/>
</dbReference>
<feature type="chain" id="PRO_5013032236" description="Tail specific protease domain-containing protein" evidence="1">
    <location>
        <begin position="20"/>
        <end position="588"/>
    </location>
</feature>
<feature type="domain" description="Tail specific protease" evidence="2">
    <location>
        <begin position="362"/>
        <end position="564"/>
    </location>
</feature>
<dbReference type="SUPFAM" id="SSF52096">
    <property type="entry name" value="ClpP/crotonase"/>
    <property type="match status" value="1"/>
</dbReference>
<evidence type="ECO:0000259" key="2">
    <source>
        <dbReference type="SMART" id="SM00245"/>
    </source>
</evidence>
<dbReference type="OrthoDB" id="5379939at2"/>
<dbReference type="Pfam" id="PF03572">
    <property type="entry name" value="Peptidase_S41"/>
    <property type="match status" value="1"/>
</dbReference>
<evidence type="ECO:0000313" key="3">
    <source>
        <dbReference type="EMBL" id="OUJ76054.1"/>
    </source>
</evidence>
<accession>A0A243WJI0</accession>
<name>A0A243WJI0_9BACT</name>
<dbReference type="GO" id="GO:0008236">
    <property type="term" value="F:serine-type peptidase activity"/>
    <property type="evidence" value="ECO:0007669"/>
    <property type="project" value="InterPro"/>
</dbReference>
<keyword evidence="4" id="KW-1185">Reference proteome</keyword>
<dbReference type="AlphaFoldDB" id="A0A243WJI0"/>
<evidence type="ECO:0000256" key="1">
    <source>
        <dbReference type="SAM" id="SignalP"/>
    </source>
</evidence>
<dbReference type="SMART" id="SM00245">
    <property type="entry name" value="TSPc"/>
    <property type="match status" value="1"/>
</dbReference>
<feature type="signal peptide" evidence="1">
    <location>
        <begin position="1"/>
        <end position="19"/>
    </location>
</feature>
<dbReference type="Proteomes" id="UP000194873">
    <property type="component" value="Unassembled WGS sequence"/>
</dbReference>
<dbReference type="Gene3D" id="3.90.226.10">
    <property type="entry name" value="2-enoyl-CoA Hydratase, Chain A, domain 1"/>
    <property type="match status" value="1"/>
</dbReference>
<dbReference type="GO" id="GO:0004175">
    <property type="term" value="F:endopeptidase activity"/>
    <property type="evidence" value="ECO:0007669"/>
    <property type="project" value="TreeGrafter"/>
</dbReference>
<dbReference type="Gene3D" id="3.30.750.44">
    <property type="match status" value="1"/>
</dbReference>
<organism evidence="3 4">
    <name type="scientific">Hymenobacter crusticola</name>
    <dbReference type="NCBI Taxonomy" id="1770526"/>
    <lineage>
        <taxon>Bacteria</taxon>
        <taxon>Pseudomonadati</taxon>
        <taxon>Bacteroidota</taxon>
        <taxon>Cytophagia</taxon>
        <taxon>Cytophagales</taxon>
        <taxon>Hymenobacteraceae</taxon>
        <taxon>Hymenobacter</taxon>
    </lineage>
</organism>
<dbReference type="InterPro" id="IPR036034">
    <property type="entry name" value="PDZ_sf"/>
</dbReference>
<dbReference type="PANTHER" id="PTHR32060">
    <property type="entry name" value="TAIL-SPECIFIC PROTEASE"/>
    <property type="match status" value="1"/>
</dbReference>
<reference evidence="3 4" key="1">
    <citation type="submission" date="2017-01" db="EMBL/GenBank/DDBJ databases">
        <title>A new Hymenobacter.</title>
        <authorList>
            <person name="Liang Y."/>
            <person name="Feng F."/>
        </authorList>
    </citation>
    <scope>NUCLEOTIDE SEQUENCE [LARGE SCALE GENOMIC DNA]</scope>
    <source>
        <strain evidence="3">MIMBbqt21</strain>
    </source>
</reference>
<dbReference type="Gene3D" id="2.30.42.10">
    <property type="match status" value="1"/>
</dbReference>
<evidence type="ECO:0000313" key="4">
    <source>
        <dbReference type="Proteomes" id="UP000194873"/>
    </source>
</evidence>